<dbReference type="Gene3D" id="3.10.350.10">
    <property type="entry name" value="LysM domain"/>
    <property type="match status" value="1"/>
</dbReference>
<dbReference type="SMART" id="SM00645">
    <property type="entry name" value="Pept_C1"/>
    <property type="match status" value="1"/>
</dbReference>
<dbReference type="EMBL" id="JAEHOC010000052">
    <property type="protein sequence ID" value="KAG2425794.1"/>
    <property type="molecule type" value="Genomic_DNA"/>
</dbReference>
<dbReference type="InterPro" id="IPR000668">
    <property type="entry name" value="Peptidase_C1A_C"/>
</dbReference>
<dbReference type="InterPro" id="IPR013128">
    <property type="entry name" value="Peptidase_C1A"/>
</dbReference>
<dbReference type="OrthoDB" id="497629at2759"/>
<feature type="region of interest" description="Disordered" evidence="3">
    <location>
        <begin position="1366"/>
        <end position="1423"/>
    </location>
</feature>
<evidence type="ECO:0000259" key="4">
    <source>
        <dbReference type="SMART" id="SM00645"/>
    </source>
</evidence>
<evidence type="ECO:0000256" key="1">
    <source>
        <dbReference type="ARBA" id="ARBA00008455"/>
    </source>
</evidence>
<feature type="domain" description="Peptidase C1A papain C-terminal" evidence="4">
    <location>
        <begin position="2"/>
        <end position="223"/>
    </location>
</feature>
<feature type="compositionally biased region" description="Polar residues" evidence="3">
    <location>
        <begin position="957"/>
        <end position="968"/>
    </location>
</feature>
<dbReference type="Proteomes" id="UP000650467">
    <property type="component" value="Unassembled WGS sequence"/>
</dbReference>
<dbReference type="GO" id="GO:0006508">
    <property type="term" value="P:proteolysis"/>
    <property type="evidence" value="ECO:0007669"/>
    <property type="project" value="InterPro"/>
</dbReference>
<keyword evidence="6" id="KW-1185">Reference proteome</keyword>
<name>A0A835SPA9_CHLIN</name>
<feature type="region of interest" description="Disordered" evidence="3">
    <location>
        <begin position="957"/>
        <end position="979"/>
    </location>
</feature>
<accession>A0A835SPA9</accession>
<feature type="compositionally biased region" description="Low complexity" evidence="3">
    <location>
        <begin position="969"/>
        <end position="979"/>
    </location>
</feature>
<dbReference type="GO" id="GO:0008234">
    <property type="term" value="F:cysteine-type peptidase activity"/>
    <property type="evidence" value="ECO:0007669"/>
    <property type="project" value="InterPro"/>
</dbReference>
<comment type="similarity">
    <text evidence="1">Belongs to the peptidase C1 family.</text>
</comment>
<organism evidence="5 6">
    <name type="scientific">Chlamydomonas incerta</name>
    <dbReference type="NCBI Taxonomy" id="51695"/>
    <lineage>
        <taxon>Eukaryota</taxon>
        <taxon>Viridiplantae</taxon>
        <taxon>Chlorophyta</taxon>
        <taxon>core chlorophytes</taxon>
        <taxon>Chlorophyceae</taxon>
        <taxon>CS clade</taxon>
        <taxon>Chlamydomonadales</taxon>
        <taxon>Chlamydomonadaceae</taxon>
        <taxon>Chlamydomonas</taxon>
    </lineage>
</organism>
<proteinExistence type="inferred from homology"/>
<reference evidence="5" key="1">
    <citation type="journal article" date="2020" name="bioRxiv">
        <title>Comparative genomics of Chlamydomonas.</title>
        <authorList>
            <person name="Craig R.J."/>
            <person name="Hasan A.R."/>
            <person name="Ness R.W."/>
            <person name="Keightley P.D."/>
        </authorList>
    </citation>
    <scope>NUCLEOTIDE SEQUENCE</scope>
    <source>
        <strain evidence="5">SAG 7.73</strain>
    </source>
</reference>
<comment type="caution">
    <text evidence="5">The sequence shown here is derived from an EMBL/GenBank/DDBJ whole genome shotgun (WGS) entry which is preliminary data.</text>
</comment>
<feature type="region of interest" description="Disordered" evidence="3">
    <location>
        <begin position="807"/>
        <end position="853"/>
    </location>
</feature>
<dbReference type="Gene3D" id="3.90.70.10">
    <property type="entry name" value="Cysteine proteinases"/>
    <property type="match status" value="1"/>
</dbReference>
<dbReference type="CDD" id="cd00118">
    <property type="entry name" value="LysM"/>
    <property type="match status" value="1"/>
</dbReference>
<dbReference type="SUPFAM" id="SSF54001">
    <property type="entry name" value="Cysteine proteinases"/>
    <property type="match status" value="1"/>
</dbReference>
<dbReference type="InterPro" id="IPR018392">
    <property type="entry name" value="LysM"/>
</dbReference>
<feature type="compositionally biased region" description="Low complexity" evidence="3">
    <location>
        <begin position="1404"/>
        <end position="1423"/>
    </location>
</feature>
<feature type="compositionally biased region" description="Gly residues" evidence="3">
    <location>
        <begin position="474"/>
        <end position="489"/>
    </location>
</feature>
<feature type="compositionally biased region" description="Low complexity" evidence="3">
    <location>
        <begin position="1366"/>
        <end position="1388"/>
    </location>
</feature>
<dbReference type="InterPro" id="IPR036779">
    <property type="entry name" value="LysM_dom_sf"/>
</dbReference>
<evidence type="ECO:0000313" key="6">
    <source>
        <dbReference type="Proteomes" id="UP000650467"/>
    </source>
</evidence>
<protein>
    <recommendedName>
        <fullName evidence="4">Peptidase C1A papain C-terminal domain-containing protein</fullName>
    </recommendedName>
</protein>
<evidence type="ECO:0000256" key="3">
    <source>
        <dbReference type="SAM" id="MobiDB-lite"/>
    </source>
</evidence>
<dbReference type="Pfam" id="PF00112">
    <property type="entry name" value="Peptidase_C1"/>
    <property type="match status" value="1"/>
</dbReference>
<dbReference type="InterPro" id="IPR038765">
    <property type="entry name" value="Papain-like_cys_pep_sf"/>
</dbReference>
<evidence type="ECO:0000313" key="5">
    <source>
        <dbReference type="EMBL" id="KAG2425794.1"/>
    </source>
</evidence>
<dbReference type="PANTHER" id="PTHR12411">
    <property type="entry name" value="CYSTEINE PROTEASE FAMILY C1-RELATED"/>
    <property type="match status" value="1"/>
</dbReference>
<feature type="region of interest" description="Disordered" evidence="3">
    <location>
        <begin position="455"/>
        <end position="493"/>
    </location>
</feature>
<sequence length="1423" mass="150549">MESSLATQCGACYAYAVVHAIAALSSLRGGTSSARVDLAELQAALCNADKTTSGCGGGWIGETYQYAMKWGILEADAWSAMVAGVAAQQCPRDAVEAELAKLLDEATRQTARAKQILGWERAPRAEFPLAQIVSNQPAVAIVHAPEDWKTYAGAGVYAGACSSDPHRANHAVLIVGYTDAEWIVQNSWGTGWGAGGYMRLPRDSDSALGRNPCGLLNFVTYPVLDRVTPERRGDLIQEGYCSGVDLVASSGGAGRTARQLAEHYNVPINDFLRINTHIPADPDAPLDVNTAFHVPPCTRNVPKPPLPTLSCGTTYHVSYQPTMGTATSTYDLGGAAGRRLRELHAAEVQAAAAEQAPRRRSPPELPEPPPRPPRPPGAAFPRQDVGPGAWRVIADMRGAFLSAKAAVVGSNVVFVAGQQQADGGPTDLQVWYLVQASPIDAEEARFAFALQASAKRSGGNEGGNGSSGSDDSGDGGSDGGNGTGRGDVGNSGVDGASLDWSSAGLCLTLDPENGGYMLLALCDSTDGNQQFPIMQFLNEHLEHLEWDLGTATGTRTTWTEDFPVVDEDYVSSGEPPPTGLIKARTLICSDGETEVPLDLQMTSMRERRVRDTVNDERYVEWRDIDCPGGFDAVRVRLGSNYVDPYPDLFFRCRGTGQWTSYTGGVGIAGWGGADTVAAPPDGFAWTDPVDPAFVAAVNETCQRYQFYNDQQLRFDDYNEYLFMVAPTPEQRAAIGLDQVMSPDLRSRHHLRLFAEVELEKLPDAAACPPGQQQLPYESYLFWHGIEVIAGLLGPAYLRAAVCRPWDDDGPGPPDRGMAAGLLQQPDPPPAPEGSVYLGSVLPPQGGSTPPAGSQPLLQEVKCPVNAYVTAIFGAGDREILSLLGVRCSDGSASSVGRVRAARPDAAVGVGDRVWAPSGIFTMEHRCPDGFDAMQVRGERLGPQTAASISTFTVHCDTTTGSRPTTQQQAGGNAAAGSPAGDGSWAQVGYPFWVYGTAAGGDNSSSTRGYTGGEAAFLRGTVAACGNDTQGNLQFVSSMVVEGYAVQVVQGGDGGGAAATVVSAVHVYCRPKPPPSADASFYDIALRYGITLRELLATNPQVDPSRGLEAYDNTTLQVPQRCAGTAVQPPVSTIAAVCTRRWPLPNTTVTGAETCGSIAQAHGLGLRGMRLCIQPASSLLTTSAPSGRRRMAQSLAQQEGCKSWRWVPEGATCDSLAAAHRLSPEQLQQLPDNAGLLDCQYLAVGAKVCVQDRNRGRPSPYIIKEDDIGDMEGGDDTPDPSVAVAYAACFLSISRISFTFPLITNAAFHRSFAFTPPSPLARAIPFPSTMAIPFSAVALSFSIPRNTTSKHRAAVACPAKPCLACPSSDRSCSTRSRSSISSSWQRSPRNPIPASAGQQQRNTRGASSTATSSGAGSSAIWCGW</sequence>
<evidence type="ECO:0000256" key="2">
    <source>
        <dbReference type="ARBA" id="ARBA00022729"/>
    </source>
</evidence>
<feature type="region of interest" description="Disordered" evidence="3">
    <location>
        <begin position="349"/>
        <end position="384"/>
    </location>
</feature>
<gene>
    <name evidence="5" type="ORF">HXX76_013419</name>
</gene>
<feature type="compositionally biased region" description="Pro residues" evidence="3">
    <location>
        <begin position="363"/>
        <end position="378"/>
    </location>
</feature>
<keyword evidence="2" id="KW-0732">Signal</keyword>